<keyword evidence="11" id="KW-1185">Reference proteome</keyword>
<dbReference type="EMBL" id="JARACI010001052">
    <property type="protein sequence ID" value="MDD9207146.1"/>
    <property type="molecule type" value="Genomic_DNA"/>
</dbReference>
<proteinExistence type="inferred from homology"/>
<keyword evidence="2" id="KW-0813">Transport</keyword>
<protein>
    <submittedName>
        <fullName evidence="10">Betaine/proline/choline family ABC transporter ATP-binding protein</fullName>
    </submittedName>
</protein>
<dbReference type="PROSITE" id="PS51371">
    <property type="entry name" value="CBS"/>
    <property type="match status" value="1"/>
</dbReference>
<evidence type="ECO:0000256" key="3">
    <source>
        <dbReference type="ARBA" id="ARBA00022741"/>
    </source>
</evidence>
<dbReference type="SUPFAM" id="SSF52540">
    <property type="entry name" value="P-loop containing nucleoside triphosphate hydrolases"/>
    <property type="match status" value="1"/>
</dbReference>
<dbReference type="SMART" id="SM00382">
    <property type="entry name" value="AAA"/>
    <property type="match status" value="1"/>
</dbReference>
<dbReference type="InterPro" id="IPR051921">
    <property type="entry name" value="ABC_osmolyte_uptake_ATP-bind"/>
</dbReference>
<feature type="compositionally biased region" description="Basic and acidic residues" evidence="7">
    <location>
        <begin position="434"/>
        <end position="443"/>
    </location>
</feature>
<feature type="domain" description="ABC transporter" evidence="8">
    <location>
        <begin position="6"/>
        <end position="264"/>
    </location>
</feature>
<dbReference type="Pfam" id="PF00005">
    <property type="entry name" value="ABC_tran"/>
    <property type="match status" value="1"/>
</dbReference>
<keyword evidence="3" id="KW-0547">Nucleotide-binding</keyword>
<dbReference type="InterPro" id="IPR017871">
    <property type="entry name" value="ABC_transporter-like_CS"/>
</dbReference>
<feature type="region of interest" description="Disordered" evidence="7">
    <location>
        <begin position="391"/>
        <end position="460"/>
    </location>
</feature>
<evidence type="ECO:0000256" key="5">
    <source>
        <dbReference type="ARBA" id="ARBA00022970"/>
    </source>
</evidence>
<dbReference type="InterPro" id="IPR000644">
    <property type="entry name" value="CBS_dom"/>
</dbReference>
<dbReference type="SUPFAM" id="SSF54631">
    <property type="entry name" value="CBS-domain pair"/>
    <property type="match status" value="1"/>
</dbReference>
<evidence type="ECO:0000256" key="1">
    <source>
        <dbReference type="ARBA" id="ARBA00005417"/>
    </source>
</evidence>
<feature type="domain" description="CBS" evidence="9">
    <location>
        <begin position="279"/>
        <end position="335"/>
    </location>
</feature>
<dbReference type="PANTHER" id="PTHR43869:SF1">
    <property type="entry name" value="GLYCINE BETAINE_PROLINE BETAINE TRANSPORT SYSTEM ATP-BINDING PROTEIN PROV"/>
    <property type="match status" value="1"/>
</dbReference>
<keyword evidence="4 10" id="KW-0067">ATP-binding</keyword>
<dbReference type="GO" id="GO:0005524">
    <property type="term" value="F:ATP binding"/>
    <property type="evidence" value="ECO:0007669"/>
    <property type="project" value="UniProtKB-KW"/>
</dbReference>
<comment type="similarity">
    <text evidence="1">Belongs to the ABC transporter superfamily.</text>
</comment>
<sequence>MSVPALRAQNVYKVFGRRGREAVERLQQGAAREEINELGTAAVIDASFEVNAGETFVVMGLSGSGKSTLIRMLNGLLPLTAGSVVIGEEDIAQVSPARMRQIRSEKISMVFQHFALLPHRSVLDNAAYPLEIQGVARAERRERAAEALAMTGLKGWESSLPSQLSGGMRQRVGLARALAADTEILLMDEAFSALDPLIRREMQEQLNELQSSLGKTVVFITHDLNEAMFLGDRIAIMRDGRIVQTDTAERILSDPADDYVAQFIADVDRSRVITAGALMRRPRATVFLAGGPGLALREMSEAQVSAAYVVDRRRVLLGSVHDDDLLAAQRRGAQTLEGVVRADTTAVSTDTPLSEMFAPAAESLLPLAVTDTEGRLVGVVPRVTLLEAMVPPESADSTTGVPQQDTAPAAGTGDGTGGEVTDAESVGSVATTRVARDTARENRPGTAGTDPQNATEGEAR</sequence>
<evidence type="ECO:0000256" key="7">
    <source>
        <dbReference type="SAM" id="MobiDB-lite"/>
    </source>
</evidence>
<dbReference type="InterPro" id="IPR046342">
    <property type="entry name" value="CBS_dom_sf"/>
</dbReference>
<dbReference type="Gene3D" id="3.10.580.10">
    <property type="entry name" value="CBS-domain"/>
    <property type="match status" value="1"/>
</dbReference>
<reference evidence="10" key="1">
    <citation type="submission" date="2023-02" db="EMBL/GenBank/DDBJ databases">
        <title>Georgenia sp.10Sc9-8, isolated from a soil sample collected from the Taklamakan desert.</title>
        <authorList>
            <person name="Liu S."/>
        </authorList>
    </citation>
    <scope>NUCLEOTIDE SEQUENCE</scope>
    <source>
        <strain evidence="10">10Sc9-8</strain>
    </source>
</reference>
<dbReference type="PROSITE" id="PS00211">
    <property type="entry name" value="ABC_TRANSPORTER_1"/>
    <property type="match status" value="1"/>
</dbReference>
<keyword evidence="6" id="KW-0129">CBS domain</keyword>
<evidence type="ECO:0000259" key="8">
    <source>
        <dbReference type="PROSITE" id="PS50893"/>
    </source>
</evidence>
<feature type="compositionally biased region" description="Polar residues" evidence="7">
    <location>
        <begin position="395"/>
        <end position="404"/>
    </location>
</feature>
<dbReference type="NCBIfam" id="TIGR01186">
    <property type="entry name" value="proV"/>
    <property type="match status" value="1"/>
</dbReference>
<keyword evidence="5" id="KW-0029">Amino-acid transport</keyword>
<dbReference type="InterPro" id="IPR005892">
    <property type="entry name" value="Gly-betaine_transp_ATP-bd"/>
</dbReference>
<evidence type="ECO:0000256" key="4">
    <source>
        <dbReference type="ARBA" id="ARBA00022840"/>
    </source>
</evidence>
<gene>
    <name evidence="10" type="ORF">PU560_11820</name>
</gene>
<evidence type="ECO:0000259" key="9">
    <source>
        <dbReference type="PROSITE" id="PS51371"/>
    </source>
</evidence>
<organism evidence="10 11">
    <name type="scientific">Georgenia halotolerans</name>
    <dbReference type="NCBI Taxonomy" id="3028317"/>
    <lineage>
        <taxon>Bacteria</taxon>
        <taxon>Bacillati</taxon>
        <taxon>Actinomycetota</taxon>
        <taxon>Actinomycetes</taxon>
        <taxon>Micrococcales</taxon>
        <taxon>Bogoriellaceae</taxon>
        <taxon>Georgenia</taxon>
    </lineage>
</organism>
<dbReference type="PANTHER" id="PTHR43869">
    <property type="entry name" value="GLYCINE BETAINE/PROLINE BETAINE TRANSPORT SYSTEM ATP-BINDING PROTEIN PROV"/>
    <property type="match status" value="1"/>
</dbReference>
<dbReference type="Proteomes" id="UP001165561">
    <property type="component" value="Unassembled WGS sequence"/>
</dbReference>
<evidence type="ECO:0000313" key="11">
    <source>
        <dbReference type="Proteomes" id="UP001165561"/>
    </source>
</evidence>
<accession>A0ABT5U1Y2</accession>
<dbReference type="Gene3D" id="3.40.50.300">
    <property type="entry name" value="P-loop containing nucleotide triphosphate hydrolases"/>
    <property type="match status" value="1"/>
</dbReference>
<evidence type="ECO:0000256" key="6">
    <source>
        <dbReference type="PROSITE-ProRule" id="PRU00703"/>
    </source>
</evidence>
<dbReference type="InterPro" id="IPR003593">
    <property type="entry name" value="AAA+_ATPase"/>
</dbReference>
<comment type="caution">
    <text evidence="10">The sequence shown here is derived from an EMBL/GenBank/DDBJ whole genome shotgun (WGS) entry which is preliminary data.</text>
</comment>
<name>A0ABT5U1Y2_9MICO</name>
<feature type="compositionally biased region" description="Polar residues" evidence="7">
    <location>
        <begin position="449"/>
        <end position="460"/>
    </location>
</feature>
<dbReference type="InterPro" id="IPR003439">
    <property type="entry name" value="ABC_transporter-like_ATP-bd"/>
</dbReference>
<evidence type="ECO:0000256" key="2">
    <source>
        <dbReference type="ARBA" id="ARBA00022448"/>
    </source>
</evidence>
<dbReference type="InterPro" id="IPR027417">
    <property type="entry name" value="P-loop_NTPase"/>
</dbReference>
<evidence type="ECO:0000313" key="10">
    <source>
        <dbReference type="EMBL" id="MDD9207146.1"/>
    </source>
</evidence>
<dbReference type="PROSITE" id="PS50893">
    <property type="entry name" value="ABC_TRANSPORTER_2"/>
    <property type="match status" value="1"/>
</dbReference>